<feature type="transmembrane region" description="Helical" evidence="2">
    <location>
        <begin position="17"/>
        <end position="39"/>
    </location>
</feature>
<feature type="transmembrane region" description="Helical" evidence="2">
    <location>
        <begin position="242"/>
        <end position="266"/>
    </location>
</feature>
<keyword evidence="2" id="KW-0472">Membrane</keyword>
<feature type="transmembrane region" description="Helical" evidence="2">
    <location>
        <begin position="169"/>
        <end position="190"/>
    </location>
</feature>
<dbReference type="SUPFAM" id="SSF103473">
    <property type="entry name" value="MFS general substrate transporter"/>
    <property type="match status" value="2"/>
</dbReference>
<comment type="subcellular location">
    <subcellularLocation>
        <location evidence="1">Cell membrane</location>
        <topology evidence="1">Multi-pass membrane protein</topology>
    </subcellularLocation>
</comment>
<dbReference type="InterPro" id="IPR036259">
    <property type="entry name" value="MFS_trans_sf"/>
</dbReference>
<protein>
    <submittedName>
        <fullName evidence="3">MFS transporter</fullName>
    </submittedName>
</protein>
<keyword evidence="2" id="KW-1133">Transmembrane helix</keyword>
<proteinExistence type="predicted"/>
<dbReference type="InterPro" id="IPR011701">
    <property type="entry name" value="MFS"/>
</dbReference>
<evidence type="ECO:0000313" key="3">
    <source>
        <dbReference type="EMBL" id="MFD1456161.1"/>
    </source>
</evidence>
<dbReference type="RefSeq" id="WP_203646199.1">
    <property type="nucleotide sequence ID" value="NZ_BOLN01000009.1"/>
</dbReference>
<feature type="transmembrane region" description="Helical" evidence="2">
    <location>
        <begin position="367"/>
        <end position="387"/>
    </location>
</feature>
<name>A0ABW4D3P8_9LACO</name>
<gene>
    <name evidence="3" type="ORF">ACFQ44_10840</name>
</gene>
<feature type="transmembrane region" description="Helical" evidence="2">
    <location>
        <begin position="211"/>
        <end position="230"/>
    </location>
</feature>
<dbReference type="EMBL" id="JBHTOD010000009">
    <property type="protein sequence ID" value="MFD1456161.1"/>
    <property type="molecule type" value="Genomic_DNA"/>
</dbReference>
<feature type="transmembrane region" description="Helical" evidence="2">
    <location>
        <begin position="144"/>
        <end position="163"/>
    </location>
</feature>
<comment type="caution">
    <text evidence="3">The sequence shown here is derived from an EMBL/GenBank/DDBJ whole genome shotgun (WGS) entry which is preliminary data.</text>
</comment>
<reference evidence="4" key="1">
    <citation type="journal article" date="2019" name="Int. J. Syst. Evol. Microbiol.">
        <title>The Global Catalogue of Microorganisms (GCM) 10K type strain sequencing project: providing services to taxonomists for standard genome sequencing and annotation.</title>
        <authorList>
            <consortium name="The Broad Institute Genomics Platform"/>
            <consortium name="The Broad Institute Genome Sequencing Center for Infectious Disease"/>
            <person name="Wu L."/>
            <person name="Ma J."/>
        </authorList>
    </citation>
    <scope>NUCLEOTIDE SEQUENCE [LARGE SCALE GENOMIC DNA]</scope>
    <source>
        <strain evidence="4">CCM 8979</strain>
    </source>
</reference>
<keyword evidence="4" id="KW-1185">Reference proteome</keyword>
<keyword evidence="2" id="KW-0812">Transmembrane</keyword>
<evidence type="ECO:0000313" key="4">
    <source>
        <dbReference type="Proteomes" id="UP001597189"/>
    </source>
</evidence>
<dbReference type="Pfam" id="PF07690">
    <property type="entry name" value="MFS_1"/>
    <property type="match status" value="1"/>
</dbReference>
<feature type="transmembrane region" description="Helical" evidence="2">
    <location>
        <begin position="278"/>
        <end position="297"/>
    </location>
</feature>
<feature type="transmembrane region" description="Helical" evidence="2">
    <location>
        <begin position="303"/>
        <end position="324"/>
    </location>
</feature>
<feature type="transmembrane region" description="Helical" evidence="2">
    <location>
        <begin position="101"/>
        <end position="123"/>
    </location>
</feature>
<feature type="transmembrane region" description="Helical" evidence="2">
    <location>
        <begin position="77"/>
        <end position="95"/>
    </location>
</feature>
<evidence type="ECO:0000256" key="2">
    <source>
        <dbReference type="SAM" id="Phobius"/>
    </source>
</evidence>
<dbReference type="Proteomes" id="UP001597189">
    <property type="component" value="Unassembled WGS sequence"/>
</dbReference>
<feature type="transmembrane region" description="Helical" evidence="2">
    <location>
        <begin position="45"/>
        <end position="65"/>
    </location>
</feature>
<dbReference type="Gene3D" id="1.20.1250.20">
    <property type="entry name" value="MFS general substrate transporter like domains"/>
    <property type="match status" value="2"/>
</dbReference>
<evidence type="ECO:0000256" key="1">
    <source>
        <dbReference type="ARBA" id="ARBA00004651"/>
    </source>
</evidence>
<organism evidence="3 4">
    <name type="scientific">Levilactobacillus lanxiensis</name>
    <dbReference type="NCBI Taxonomy" id="2799568"/>
    <lineage>
        <taxon>Bacteria</taxon>
        <taxon>Bacillati</taxon>
        <taxon>Bacillota</taxon>
        <taxon>Bacilli</taxon>
        <taxon>Lactobacillales</taxon>
        <taxon>Lactobacillaceae</taxon>
        <taxon>Levilactobacillus</taxon>
    </lineage>
</organism>
<sequence>MKNVRLYVGVLRKYKSLFIYITMFYLSMGISKYTQILYFQQNGKLINFSLAYSAMAIAGSFSFLITNRLEGMSLRKVAKILGLIYATGMILRVFFQSSWIAIISGSISGFGAAILILVVRKWIYAESDKNPEDKQILISSRYTIMQITSLLATLVTGLILFIFSSSNVVYIVILAATAMAIILLPANSVPADGEIKIEKKSKVFALPVNRVRGLSYLVAVIFMGITTSIVDPIAPALLRATGYNVGAVSVIITSLGVVTMLSAFLFQLPIFNKQPARYFWLVELFSGSIIIFCGLMTRNQYIWIMIAFIVMSVEGTGFFILKELVEYDMFPKEETVVYLGLAQSGFLIGDAIGAPVGTFLFQFVSGRILLILYGVMAMICGFSYMELSKVFERDKLRA</sequence>
<feature type="transmembrane region" description="Helical" evidence="2">
    <location>
        <begin position="336"/>
        <end position="361"/>
    </location>
</feature>
<accession>A0ABW4D3P8</accession>